<evidence type="ECO:0008006" key="6">
    <source>
        <dbReference type="Google" id="ProtNLM"/>
    </source>
</evidence>
<evidence type="ECO:0000313" key="5">
    <source>
        <dbReference type="Proteomes" id="UP000433359"/>
    </source>
</evidence>
<comment type="caution">
    <text evidence="4">The sequence shown here is derived from an EMBL/GenBank/DDBJ whole genome shotgun (WGS) entry which is preliminary data.</text>
</comment>
<dbReference type="InterPro" id="IPR011990">
    <property type="entry name" value="TPR-like_helical_dom_sf"/>
</dbReference>
<protein>
    <recommendedName>
        <fullName evidence="6">Tetratricopeptide repeat protein</fullName>
    </recommendedName>
</protein>
<keyword evidence="1" id="KW-0175">Coiled coil</keyword>
<reference evidence="4 5" key="1">
    <citation type="submission" date="2019-08" db="EMBL/GenBank/DDBJ databases">
        <title>In-depth cultivation of the pig gut microbiome towards novel bacterial diversity and tailored functional studies.</title>
        <authorList>
            <person name="Wylensek D."/>
            <person name="Hitch T.C.A."/>
            <person name="Clavel T."/>
        </authorList>
    </citation>
    <scope>NUCLEOTIDE SEQUENCE [LARGE SCALE GENOMIC DNA]</scope>
    <source>
        <strain evidence="4 5">BSM-383-APC-4H</strain>
    </source>
</reference>
<keyword evidence="3" id="KW-0812">Transmembrane</keyword>
<evidence type="ECO:0000256" key="1">
    <source>
        <dbReference type="SAM" id="Coils"/>
    </source>
</evidence>
<dbReference type="AlphaFoldDB" id="A0A6N7YIS5"/>
<feature type="region of interest" description="Disordered" evidence="2">
    <location>
        <begin position="467"/>
        <end position="515"/>
    </location>
</feature>
<sequence>MKCIKCGRPVGVGRYCNACGFDNKHIAKALNTADYYYNIGLEKAQMHDLSGAEMYLKKALTYNKSHKNARNLLGLVYNEMGEGGKAYIQWKVSAKLSSVEENIANLYIKQMEEHPAVFEEINETAKKYNAALSYAKQGSDDLAMIQVKKVLSVTPNFVNAHLLFALLHMRAGDTASAQADLNNVLAIDRYNTTARRYLKEIGENPETVAEKIPADALKPDNENLKNVRPVDHYEDPNKETWKQFVYMLIGLAIGVVAMFVLVIPSVKASVSVDYNNLKKEYSQTTNKKDAEINTLKDDKKSLQKKNKKLTKRLKVYEGSKGEDSMYDSILKASQAYSSGNYVECAKHLLKVDKDSLPSSTAKKLYTSMKDKAFQNAATQLYNSGKASFDAYKYQDALDDLEQSYKYDKSYNTEYHIAMCYKYLNKNADKAQEYFYDIINNSGDSDLIRKAANLGLDMVINSAKEAAAKAKGGSTKSSDSKSDSDDDSTDSSESKKSSSKSTTEEDFSADTADDNE</sequence>
<keyword evidence="3" id="KW-1133">Transmembrane helix</keyword>
<organism evidence="4 5">
    <name type="scientific">Anaerobutyricum soehngenii</name>
    <dbReference type="NCBI Taxonomy" id="105843"/>
    <lineage>
        <taxon>Bacteria</taxon>
        <taxon>Bacillati</taxon>
        <taxon>Bacillota</taxon>
        <taxon>Clostridia</taxon>
        <taxon>Lachnospirales</taxon>
        <taxon>Lachnospiraceae</taxon>
        <taxon>Anaerobutyricum</taxon>
    </lineage>
</organism>
<dbReference type="Proteomes" id="UP000433359">
    <property type="component" value="Unassembled WGS sequence"/>
</dbReference>
<evidence type="ECO:0000256" key="2">
    <source>
        <dbReference type="SAM" id="MobiDB-lite"/>
    </source>
</evidence>
<evidence type="ECO:0000313" key="4">
    <source>
        <dbReference type="EMBL" id="MSU83334.1"/>
    </source>
</evidence>
<dbReference type="RefSeq" id="WP_154581519.1">
    <property type="nucleotide sequence ID" value="NZ_VULP01000040.1"/>
</dbReference>
<name>A0A6N7YIS5_9FIRM</name>
<dbReference type="SMART" id="SM00028">
    <property type="entry name" value="TPR"/>
    <property type="match status" value="4"/>
</dbReference>
<dbReference type="Gene3D" id="1.25.40.10">
    <property type="entry name" value="Tetratricopeptide repeat domain"/>
    <property type="match status" value="2"/>
</dbReference>
<proteinExistence type="predicted"/>
<evidence type="ECO:0000256" key="3">
    <source>
        <dbReference type="SAM" id="Phobius"/>
    </source>
</evidence>
<dbReference type="EMBL" id="VULP01000040">
    <property type="protein sequence ID" value="MSU83334.1"/>
    <property type="molecule type" value="Genomic_DNA"/>
</dbReference>
<dbReference type="SUPFAM" id="SSF48452">
    <property type="entry name" value="TPR-like"/>
    <property type="match status" value="1"/>
</dbReference>
<feature type="coiled-coil region" evidence="1">
    <location>
        <begin position="274"/>
        <end position="319"/>
    </location>
</feature>
<dbReference type="InterPro" id="IPR019734">
    <property type="entry name" value="TPR_rpt"/>
</dbReference>
<feature type="transmembrane region" description="Helical" evidence="3">
    <location>
        <begin position="244"/>
        <end position="266"/>
    </location>
</feature>
<accession>A0A6N7YIS5</accession>
<feature type="compositionally biased region" description="Acidic residues" evidence="2">
    <location>
        <begin position="503"/>
        <end position="515"/>
    </location>
</feature>
<gene>
    <name evidence="4" type="ORF">FYJ25_13610</name>
</gene>
<keyword evidence="3" id="KW-0472">Membrane</keyword>
<feature type="compositionally biased region" description="Low complexity" evidence="2">
    <location>
        <begin position="467"/>
        <end position="476"/>
    </location>
</feature>